<organism evidence="8 9">
    <name type="scientific">Tritrichomonas foetus</name>
    <dbReference type="NCBI Taxonomy" id="1144522"/>
    <lineage>
        <taxon>Eukaryota</taxon>
        <taxon>Metamonada</taxon>
        <taxon>Parabasalia</taxon>
        <taxon>Tritrichomonadida</taxon>
        <taxon>Tritrichomonadidae</taxon>
        <taxon>Tritrichomonas</taxon>
    </lineage>
</organism>
<keyword evidence="9" id="KW-1185">Reference proteome</keyword>
<comment type="subcellular location">
    <subcellularLocation>
        <location evidence="1">Membrane</location>
        <topology evidence="1">Multi-pass membrane protein</topology>
    </subcellularLocation>
</comment>
<keyword evidence="3 7" id="KW-0812">Transmembrane</keyword>
<dbReference type="Proteomes" id="UP000179807">
    <property type="component" value="Unassembled WGS sequence"/>
</dbReference>
<evidence type="ECO:0000256" key="6">
    <source>
        <dbReference type="ARBA" id="ARBA00023136"/>
    </source>
</evidence>
<name>A0A1J4JMD6_9EUKA</name>
<evidence type="ECO:0000256" key="4">
    <source>
        <dbReference type="ARBA" id="ARBA00022729"/>
    </source>
</evidence>
<keyword evidence="4 7" id="KW-0732">Signal</keyword>
<comment type="caution">
    <text evidence="8">The sequence shown here is derived from an EMBL/GenBank/DDBJ whole genome shotgun (WGS) entry which is preliminary data.</text>
</comment>
<dbReference type="InterPro" id="IPR004240">
    <property type="entry name" value="EMP70"/>
</dbReference>
<feature type="chain" id="PRO_5009364892" description="Transmembrane 9 superfamily member" evidence="7">
    <location>
        <begin position="24"/>
        <end position="429"/>
    </location>
</feature>
<dbReference type="OrthoDB" id="1666796at2759"/>
<dbReference type="GO" id="GO:0072657">
    <property type="term" value="P:protein localization to membrane"/>
    <property type="evidence" value="ECO:0007669"/>
    <property type="project" value="TreeGrafter"/>
</dbReference>
<gene>
    <name evidence="8" type="ORF">TRFO_08676</name>
</gene>
<dbReference type="GO" id="GO:0005737">
    <property type="term" value="C:cytoplasm"/>
    <property type="evidence" value="ECO:0007669"/>
    <property type="project" value="UniProtKB-ARBA"/>
</dbReference>
<feature type="transmembrane region" description="Helical" evidence="7">
    <location>
        <begin position="226"/>
        <end position="243"/>
    </location>
</feature>
<dbReference type="PANTHER" id="PTHR10766">
    <property type="entry name" value="TRANSMEMBRANE 9 SUPERFAMILY PROTEIN"/>
    <property type="match status" value="1"/>
</dbReference>
<feature type="transmembrane region" description="Helical" evidence="7">
    <location>
        <begin position="352"/>
        <end position="374"/>
    </location>
</feature>
<dbReference type="EMBL" id="MLAK01001038">
    <property type="protein sequence ID" value="OHS98701.1"/>
    <property type="molecule type" value="Genomic_DNA"/>
</dbReference>
<evidence type="ECO:0000256" key="7">
    <source>
        <dbReference type="RuleBase" id="RU363079"/>
    </source>
</evidence>
<feature type="transmembrane region" description="Helical" evidence="7">
    <location>
        <begin position="320"/>
        <end position="340"/>
    </location>
</feature>
<accession>A0A1J4JMD6</accession>
<dbReference type="AlphaFoldDB" id="A0A1J4JMD6"/>
<evidence type="ECO:0000256" key="1">
    <source>
        <dbReference type="ARBA" id="ARBA00004141"/>
    </source>
</evidence>
<dbReference type="GeneID" id="94829138"/>
<keyword evidence="6 7" id="KW-0472">Membrane</keyword>
<sequence>MLFFSSLLAFSISFGGTTKYKDGDTINIISGSLRSSINTIPVDYKLLNLFCLNSEDPIHSQSFAEQITGEVRYNSPYQFTIGDSSEKCHRICTKEYTKEQRQMLFKLIDEGYSYSFNYLHSSINVRKSDQISHLSVGSNKYGKHYLNNNIQFTITFNTTTSLVENIEITSHNSNRHDDCFSSPPEEVPLEDETPVTFYYSYRFSNIHIDQSFVIDPKIETAFKLQIVPYFVAFISSIFLIVFIQKCVLRENKNYDNDLDEYDGCEWKLIHADVCRPPPKADKLTYIFGWGIQFFVAILLTIIMALISPQRADCVTEVVELFLRNYLISAIFGGFFAGKLFKTLGSFNWKGVTLMSSILLTCGNIAILTLINMFGDSHIFGIGFSKSMIFIVFNFIQSNFLIFTSFVRFVYVKSDIIKGQILPIIENLWS</sequence>
<dbReference type="Pfam" id="PF02990">
    <property type="entry name" value="EMP70"/>
    <property type="match status" value="1"/>
</dbReference>
<comment type="caution">
    <text evidence="7">Lacks conserved residue(s) required for the propagation of feature annotation.</text>
</comment>
<dbReference type="PANTHER" id="PTHR10766:SF111">
    <property type="entry name" value="TRANSMEMBRANE 9 SUPERFAMILY MEMBER 2"/>
    <property type="match status" value="1"/>
</dbReference>
<keyword evidence="5 7" id="KW-1133">Transmembrane helix</keyword>
<evidence type="ECO:0000256" key="5">
    <source>
        <dbReference type="ARBA" id="ARBA00022989"/>
    </source>
</evidence>
<dbReference type="VEuPathDB" id="TrichDB:TRFO_08676"/>
<evidence type="ECO:0000256" key="3">
    <source>
        <dbReference type="ARBA" id="ARBA00022692"/>
    </source>
</evidence>
<protein>
    <recommendedName>
        <fullName evidence="7">Transmembrane 9 superfamily member</fullName>
    </recommendedName>
</protein>
<evidence type="ECO:0000256" key="2">
    <source>
        <dbReference type="ARBA" id="ARBA00005227"/>
    </source>
</evidence>
<evidence type="ECO:0000313" key="9">
    <source>
        <dbReference type="Proteomes" id="UP000179807"/>
    </source>
</evidence>
<dbReference type="RefSeq" id="XP_068351838.1">
    <property type="nucleotide sequence ID" value="XM_068494434.1"/>
</dbReference>
<feature type="transmembrane region" description="Helical" evidence="7">
    <location>
        <begin position="386"/>
        <end position="410"/>
    </location>
</feature>
<dbReference type="GO" id="GO:0016020">
    <property type="term" value="C:membrane"/>
    <property type="evidence" value="ECO:0007669"/>
    <property type="project" value="UniProtKB-SubCell"/>
</dbReference>
<proteinExistence type="inferred from homology"/>
<evidence type="ECO:0000313" key="8">
    <source>
        <dbReference type="EMBL" id="OHS98701.1"/>
    </source>
</evidence>
<feature type="transmembrane region" description="Helical" evidence="7">
    <location>
        <begin position="285"/>
        <end position="308"/>
    </location>
</feature>
<comment type="similarity">
    <text evidence="2 7">Belongs to the nonaspanin (TM9SF) (TC 9.A.2) family.</text>
</comment>
<feature type="signal peptide" evidence="7">
    <location>
        <begin position="1"/>
        <end position="23"/>
    </location>
</feature>
<reference evidence="8" key="1">
    <citation type="submission" date="2016-10" db="EMBL/GenBank/DDBJ databases">
        <authorList>
            <person name="Benchimol M."/>
            <person name="Almeida L.G."/>
            <person name="Vasconcelos A.T."/>
            <person name="Perreira-Neves A."/>
            <person name="Rosa I.A."/>
            <person name="Tasca T."/>
            <person name="Bogo M.R."/>
            <person name="de Souza W."/>
        </authorList>
    </citation>
    <scope>NUCLEOTIDE SEQUENCE [LARGE SCALE GENOMIC DNA]</scope>
    <source>
        <strain evidence="8">K</strain>
    </source>
</reference>